<sequence length="151" mass="16353">MYHPHHPSHTNHSNHAPRPQPRDSPFPPPAECDSRPQLAADARDAAYGFLAGLSPAPSPRRTQDVILVVSELVANALRHAGDVTSLRLRADCRSLQVAVDDPSPAQPQDRTPDLTGRTGGFGWPMIQRLAQKVTVLPRADGGKTIRAVLAR</sequence>
<dbReference type="Proteomes" id="UP000501179">
    <property type="component" value="Chromosome"/>
</dbReference>
<evidence type="ECO:0000313" key="5">
    <source>
        <dbReference type="Proteomes" id="UP000501179"/>
    </source>
</evidence>
<dbReference type="PANTHER" id="PTHR35526:SF3">
    <property type="entry name" value="ANTI-SIGMA-F FACTOR RSBW"/>
    <property type="match status" value="1"/>
</dbReference>
<dbReference type="GO" id="GO:0005524">
    <property type="term" value="F:ATP binding"/>
    <property type="evidence" value="ECO:0007669"/>
    <property type="project" value="UniProtKB-KW"/>
</dbReference>
<dbReference type="RefSeq" id="WP_167023704.1">
    <property type="nucleotide sequence ID" value="NZ_CP050177.1"/>
</dbReference>
<evidence type="ECO:0000256" key="2">
    <source>
        <dbReference type="SAM" id="MobiDB-lite"/>
    </source>
</evidence>
<keyword evidence="1" id="KW-0723">Serine/threonine-protein kinase</keyword>
<keyword evidence="1" id="KW-0418">Kinase</keyword>
<dbReference type="GO" id="GO:0004674">
    <property type="term" value="F:protein serine/threonine kinase activity"/>
    <property type="evidence" value="ECO:0007669"/>
    <property type="project" value="UniProtKB-KW"/>
</dbReference>
<feature type="region of interest" description="Disordered" evidence="2">
    <location>
        <begin position="1"/>
        <end position="39"/>
    </location>
</feature>
<dbReference type="Pfam" id="PF13581">
    <property type="entry name" value="HATPase_c_2"/>
    <property type="match status" value="1"/>
</dbReference>
<keyword evidence="4" id="KW-0067">ATP-binding</keyword>
<accession>A0A6G9GTD8</accession>
<dbReference type="InterPro" id="IPR003594">
    <property type="entry name" value="HATPase_dom"/>
</dbReference>
<dbReference type="CDD" id="cd16936">
    <property type="entry name" value="HATPase_RsbW-like"/>
    <property type="match status" value="1"/>
</dbReference>
<dbReference type="InterPro" id="IPR036890">
    <property type="entry name" value="HATPase_C_sf"/>
</dbReference>
<keyword evidence="4" id="KW-0547">Nucleotide-binding</keyword>
<dbReference type="InterPro" id="IPR050267">
    <property type="entry name" value="Anti-sigma-factor_SerPK"/>
</dbReference>
<evidence type="ECO:0000313" key="4">
    <source>
        <dbReference type="EMBL" id="QIQ01522.1"/>
    </source>
</evidence>
<proteinExistence type="predicted"/>
<name>A0A6G9GTD8_9ACTN</name>
<feature type="compositionally biased region" description="Pro residues" evidence="2">
    <location>
        <begin position="18"/>
        <end position="30"/>
    </location>
</feature>
<keyword evidence="5" id="KW-1185">Reference proteome</keyword>
<dbReference type="AlphaFoldDB" id="A0A6G9GTD8"/>
<protein>
    <submittedName>
        <fullName evidence="4">ATP-binding protein</fullName>
    </submittedName>
</protein>
<evidence type="ECO:0000259" key="3">
    <source>
        <dbReference type="Pfam" id="PF13581"/>
    </source>
</evidence>
<gene>
    <name evidence="4" type="ORF">HA039_03735</name>
</gene>
<dbReference type="SUPFAM" id="SSF55874">
    <property type="entry name" value="ATPase domain of HSP90 chaperone/DNA topoisomerase II/histidine kinase"/>
    <property type="match status" value="1"/>
</dbReference>
<keyword evidence="1" id="KW-0808">Transferase</keyword>
<dbReference type="KEGG" id="slia:HA039_03735"/>
<dbReference type="EMBL" id="CP050177">
    <property type="protein sequence ID" value="QIQ01522.1"/>
    <property type="molecule type" value="Genomic_DNA"/>
</dbReference>
<dbReference type="Gene3D" id="3.30.565.10">
    <property type="entry name" value="Histidine kinase-like ATPase, C-terminal domain"/>
    <property type="match status" value="1"/>
</dbReference>
<reference evidence="4 5" key="1">
    <citation type="submission" date="2020-03" db="EMBL/GenBank/DDBJ databases">
        <title>A novel species.</title>
        <authorList>
            <person name="Gao J."/>
        </authorList>
    </citation>
    <scope>NUCLEOTIDE SEQUENCE [LARGE SCALE GENOMIC DNA]</scope>
    <source>
        <strain evidence="4 5">QMT-12</strain>
    </source>
</reference>
<dbReference type="PANTHER" id="PTHR35526">
    <property type="entry name" value="ANTI-SIGMA-F FACTOR RSBW-RELATED"/>
    <property type="match status" value="1"/>
</dbReference>
<organism evidence="4 5">
    <name type="scientific">Streptomyces liangshanensis</name>
    <dbReference type="NCBI Taxonomy" id="2717324"/>
    <lineage>
        <taxon>Bacteria</taxon>
        <taxon>Bacillati</taxon>
        <taxon>Actinomycetota</taxon>
        <taxon>Actinomycetes</taxon>
        <taxon>Kitasatosporales</taxon>
        <taxon>Streptomycetaceae</taxon>
        <taxon>Streptomyces</taxon>
    </lineage>
</organism>
<evidence type="ECO:0000256" key="1">
    <source>
        <dbReference type="ARBA" id="ARBA00022527"/>
    </source>
</evidence>
<feature type="domain" description="Histidine kinase/HSP90-like ATPase" evidence="3">
    <location>
        <begin position="39"/>
        <end position="148"/>
    </location>
</feature>